<dbReference type="EMBL" id="KN833708">
    <property type="protein sequence ID" value="KIK25435.1"/>
    <property type="molecule type" value="Genomic_DNA"/>
</dbReference>
<evidence type="ECO:0008006" key="3">
    <source>
        <dbReference type="Google" id="ProtNLM"/>
    </source>
</evidence>
<reference evidence="1 2" key="1">
    <citation type="submission" date="2014-04" db="EMBL/GenBank/DDBJ databases">
        <authorList>
            <consortium name="DOE Joint Genome Institute"/>
            <person name="Kuo A."/>
            <person name="Kohler A."/>
            <person name="Costa M.D."/>
            <person name="Nagy L.G."/>
            <person name="Floudas D."/>
            <person name="Copeland A."/>
            <person name="Barry K.W."/>
            <person name="Cichocki N."/>
            <person name="Veneault-Fourrey C."/>
            <person name="LaButti K."/>
            <person name="Lindquist E.A."/>
            <person name="Lipzen A."/>
            <person name="Lundell T."/>
            <person name="Morin E."/>
            <person name="Murat C."/>
            <person name="Sun H."/>
            <person name="Tunlid A."/>
            <person name="Henrissat B."/>
            <person name="Grigoriev I.V."/>
            <person name="Hibbett D.S."/>
            <person name="Martin F."/>
            <person name="Nordberg H.P."/>
            <person name="Cantor M.N."/>
            <person name="Hua S.X."/>
        </authorList>
    </citation>
    <scope>NUCLEOTIDE SEQUENCE [LARGE SCALE GENOMIC DNA]</scope>
    <source>
        <strain evidence="1 2">441</strain>
    </source>
</reference>
<name>A0A0C9YKE4_9AGAM</name>
<dbReference type="OrthoDB" id="5584477at2759"/>
<keyword evidence="2" id="KW-1185">Reference proteome</keyword>
<sequence length="333" mass="37516">MDKVTIQELQGAIFTEDAHAANTLYIIFSDFATIDITSWDTLMVPQNIIERYPTNLEIPLYNKDTWNWPLPTETTAPTNKESKSKGGWQEIHLSALFNAIVLAIKPAIKAWVESSESVAEQYWLGSYSTCHMPDAADGAGTYNHKPDMILIEKSVAILMAIMFGPYSVPEESEDSDDVVAHPEPGGFLGQGTVVYHARHLGQMYIIKDHWVENPLQEKDMMELVKGIPSVPTLTDHWEGKLVTGIRDILVDMLEQRSRNTKDAKGAKGAKAPHFYNEGGTISIQLNDEDFKVKHRPEDDIKSLFYIFIWILVLYDGPLGWEQQGFDFESLILG</sequence>
<protein>
    <recommendedName>
        <fullName evidence="3">Fungal-type protein kinase domain-containing protein</fullName>
    </recommendedName>
</protein>
<reference evidence="2" key="2">
    <citation type="submission" date="2015-01" db="EMBL/GenBank/DDBJ databases">
        <title>Evolutionary Origins and Diversification of the Mycorrhizal Mutualists.</title>
        <authorList>
            <consortium name="DOE Joint Genome Institute"/>
            <consortium name="Mycorrhizal Genomics Consortium"/>
            <person name="Kohler A."/>
            <person name="Kuo A."/>
            <person name="Nagy L.G."/>
            <person name="Floudas D."/>
            <person name="Copeland A."/>
            <person name="Barry K.W."/>
            <person name="Cichocki N."/>
            <person name="Veneault-Fourrey C."/>
            <person name="LaButti K."/>
            <person name="Lindquist E.A."/>
            <person name="Lipzen A."/>
            <person name="Lundell T."/>
            <person name="Morin E."/>
            <person name="Murat C."/>
            <person name="Riley R."/>
            <person name="Ohm R."/>
            <person name="Sun H."/>
            <person name="Tunlid A."/>
            <person name="Henrissat B."/>
            <person name="Grigoriev I.V."/>
            <person name="Hibbett D.S."/>
            <person name="Martin F."/>
        </authorList>
    </citation>
    <scope>NUCLEOTIDE SEQUENCE [LARGE SCALE GENOMIC DNA]</scope>
    <source>
        <strain evidence="2">441</strain>
    </source>
</reference>
<proteinExistence type="predicted"/>
<organism evidence="1 2">
    <name type="scientific">Pisolithus microcarpus 441</name>
    <dbReference type="NCBI Taxonomy" id="765257"/>
    <lineage>
        <taxon>Eukaryota</taxon>
        <taxon>Fungi</taxon>
        <taxon>Dikarya</taxon>
        <taxon>Basidiomycota</taxon>
        <taxon>Agaricomycotina</taxon>
        <taxon>Agaricomycetes</taxon>
        <taxon>Agaricomycetidae</taxon>
        <taxon>Boletales</taxon>
        <taxon>Sclerodermatineae</taxon>
        <taxon>Pisolithaceae</taxon>
        <taxon>Pisolithus</taxon>
    </lineage>
</organism>
<evidence type="ECO:0000313" key="2">
    <source>
        <dbReference type="Proteomes" id="UP000054018"/>
    </source>
</evidence>
<evidence type="ECO:0000313" key="1">
    <source>
        <dbReference type="EMBL" id="KIK25435.1"/>
    </source>
</evidence>
<dbReference type="AlphaFoldDB" id="A0A0C9YKE4"/>
<accession>A0A0C9YKE4</accession>
<dbReference type="HOGENOM" id="CLU_834497_0_0_1"/>
<dbReference type="Proteomes" id="UP000054018">
    <property type="component" value="Unassembled WGS sequence"/>
</dbReference>
<gene>
    <name evidence="1" type="ORF">PISMIDRAFT_22857</name>
</gene>